<dbReference type="SUPFAM" id="SSF50341">
    <property type="entry name" value="CheW-like"/>
    <property type="match status" value="1"/>
</dbReference>
<feature type="region of interest" description="Disordered" evidence="1">
    <location>
        <begin position="1"/>
        <end position="36"/>
    </location>
</feature>
<accession>A0A379N2E4</accession>
<evidence type="ECO:0000259" key="2">
    <source>
        <dbReference type="PROSITE" id="PS50851"/>
    </source>
</evidence>
<evidence type="ECO:0000313" key="3">
    <source>
        <dbReference type="EMBL" id="SUE41019.1"/>
    </source>
</evidence>
<reference evidence="3 4" key="1">
    <citation type="submission" date="2018-06" db="EMBL/GenBank/DDBJ databases">
        <authorList>
            <consortium name="Pathogen Informatics"/>
            <person name="Doyle S."/>
        </authorList>
    </citation>
    <scope>NUCLEOTIDE SEQUENCE [LARGE SCALE GENOMIC DNA]</scope>
    <source>
        <strain evidence="3 4">NCTC13291</strain>
    </source>
</reference>
<dbReference type="GO" id="GO:0005829">
    <property type="term" value="C:cytosol"/>
    <property type="evidence" value="ECO:0007669"/>
    <property type="project" value="TreeGrafter"/>
</dbReference>
<dbReference type="GO" id="GO:0007165">
    <property type="term" value="P:signal transduction"/>
    <property type="evidence" value="ECO:0007669"/>
    <property type="project" value="InterPro"/>
</dbReference>
<protein>
    <submittedName>
        <fullName evidence="3">Coupling protein CheW</fullName>
    </submittedName>
</protein>
<dbReference type="Gene3D" id="2.30.30.40">
    <property type="entry name" value="SH3 Domains"/>
    <property type="match status" value="1"/>
</dbReference>
<dbReference type="EMBL" id="UGVN01000001">
    <property type="protein sequence ID" value="SUE41019.1"/>
    <property type="molecule type" value="Genomic_DNA"/>
</dbReference>
<dbReference type="PROSITE" id="PS50851">
    <property type="entry name" value="CHEW"/>
    <property type="match status" value="1"/>
</dbReference>
<proteinExistence type="predicted"/>
<organism evidence="3 4">
    <name type="scientific">Roseomonas mucosa</name>
    <dbReference type="NCBI Taxonomy" id="207340"/>
    <lineage>
        <taxon>Bacteria</taxon>
        <taxon>Pseudomonadati</taxon>
        <taxon>Pseudomonadota</taxon>
        <taxon>Alphaproteobacteria</taxon>
        <taxon>Acetobacterales</taxon>
        <taxon>Roseomonadaceae</taxon>
        <taxon>Roseomonas</taxon>
    </lineage>
</organism>
<dbReference type="InterPro" id="IPR002545">
    <property type="entry name" value="CheW-lke_dom"/>
</dbReference>
<dbReference type="GO" id="GO:0006935">
    <property type="term" value="P:chemotaxis"/>
    <property type="evidence" value="ECO:0007669"/>
    <property type="project" value="InterPro"/>
</dbReference>
<dbReference type="PANTHER" id="PTHR22617:SF23">
    <property type="entry name" value="CHEMOTAXIS PROTEIN CHEW"/>
    <property type="match status" value="1"/>
</dbReference>
<sequence length="183" mass="19710">MSTTEAVRLGPAREGSPRDMPSRDMPSRDMPSRDMPSRDMEVFLTLTVGGQLCCVPVQRVRDVLLPQATTPIPLAPPEIAGSLNLRGRIVTAMDLRRRLRLPARPAGAPCPMAVVVEQGSELYALLVDGVGDVVPLTIGEAAPNPPTLEPVWRETSRGVFRGMAGEEGQLLILLDVDRLLAIG</sequence>
<dbReference type="InterPro" id="IPR039315">
    <property type="entry name" value="CheW"/>
</dbReference>
<dbReference type="InterPro" id="IPR036061">
    <property type="entry name" value="CheW-like_dom_sf"/>
</dbReference>
<name>A0A379N2E4_9PROT</name>
<gene>
    <name evidence="3" type="primary">cheW</name>
    <name evidence="3" type="ORF">NCTC13291_02594</name>
</gene>
<feature type="compositionally biased region" description="Basic and acidic residues" evidence="1">
    <location>
        <begin position="15"/>
        <end position="36"/>
    </location>
</feature>
<dbReference type="Proteomes" id="UP000254919">
    <property type="component" value="Unassembled WGS sequence"/>
</dbReference>
<dbReference type="PANTHER" id="PTHR22617">
    <property type="entry name" value="CHEMOTAXIS SENSOR HISTIDINE KINASE-RELATED"/>
    <property type="match status" value="1"/>
</dbReference>
<dbReference type="Gene3D" id="2.40.50.180">
    <property type="entry name" value="CheA-289, Domain 4"/>
    <property type="match status" value="1"/>
</dbReference>
<dbReference type="SMART" id="SM00260">
    <property type="entry name" value="CheW"/>
    <property type="match status" value="1"/>
</dbReference>
<feature type="domain" description="CheW-like" evidence="2">
    <location>
        <begin position="40"/>
        <end position="183"/>
    </location>
</feature>
<dbReference type="AlphaFoldDB" id="A0A379N2E4"/>
<dbReference type="Pfam" id="PF01584">
    <property type="entry name" value="CheW"/>
    <property type="match status" value="1"/>
</dbReference>
<evidence type="ECO:0000313" key="4">
    <source>
        <dbReference type="Proteomes" id="UP000254919"/>
    </source>
</evidence>
<evidence type="ECO:0000256" key="1">
    <source>
        <dbReference type="SAM" id="MobiDB-lite"/>
    </source>
</evidence>